<dbReference type="PROSITE" id="PS50007">
    <property type="entry name" value="PIPLC_X_DOMAIN"/>
    <property type="match status" value="1"/>
</dbReference>
<dbReference type="GO" id="GO:0006629">
    <property type="term" value="P:lipid metabolic process"/>
    <property type="evidence" value="ECO:0007669"/>
    <property type="project" value="InterPro"/>
</dbReference>
<dbReference type="CDD" id="cd08589">
    <property type="entry name" value="PI-PLCc_SaPLC1_like"/>
    <property type="match status" value="1"/>
</dbReference>
<evidence type="ECO:0000313" key="2">
    <source>
        <dbReference type="EMBL" id="SFB60279.1"/>
    </source>
</evidence>
<dbReference type="AlphaFoldDB" id="A0A1I1CC92"/>
<dbReference type="Proteomes" id="UP000243799">
    <property type="component" value="Unassembled WGS sequence"/>
</dbReference>
<dbReference type="STRING" id="490629.SAMN05216266_12537"/>
<gene>
    <name evidence="2" type="ORF">SAMN05216266_12537</name>
</gene>
<dbReference type="Pfam" id="PF16670">
    <property type="entry name" value="PI-PLC-C1"/>
    <property type="match status" value="1"/>
</dbReference>
<evidence type="ECO:0000256" key="1">
    <source>
        <dbReference type="SAM" id="MobiDB-lite"/>
    </source>
</evidence>
<protein>
    <submittedName>
        <fullName evidence="2">Phosphoinositide phospholipase C, Ca2+-dependent</fullName>
    </submittedName>
</protein>
<reference evidence="3" key="1">
    <citation type="submission" date="2016-10" db="EMBL/GenBank/DDBJ databases">
        <authorList>
            <person name="Varghese N."/>
            <person name="Submissions S."/>
        </authorList>
    </citation>
    <scope>NUCLEOTIDE SEQUENCE [LARGE SCALE GENOMIC DNA]</scope>
    <source>
        <strain evidence="3">CGMCC 4.3568</strain>
    </source>
</reference>
<feature type="region of interest" description="Disordered" evidence="1">
    <location>
        <begin position="357"/>
        <end position="387"/>
    </location>
</feature>
<dbReference type="RefSeq" id="WP_245788855.1">
    <property type="nucleotide sequence ID" value="NZ_FOKG01000025.1"/>
</dbReference>
<dbReference type="GO" id="GO:0008081">
    <property type="term" value="F:phosphoric diester hydrolase activity"/>
    <property type="evidence" value="ECO:0007669"/>
    <property type="project" value="InterPro"/>
</dbReference>
<dbReference type="InterPro" id="IPR032075">
    <property type="entry name" value="PI-PLC-C1"/>
</dbReference>
<dbReference type="EMBL" id="FOKG01000025">
    <property type="protein sequence ID" value="SFB60279.1"/>
    <property type="molecule type" value="Genomic_DNA"/>
</dbReference>
<evidence type="ECO:0000313" key="3">
    <source>
        <dbReference type="Proteomes" id="UP000243799"/>
    </source>
</evidence>
<sequence>MSPLTGARVRAVLLPREGTKMRALPAVLTVGALLTGGLVAAPAVADPVRVSAVTTVGVHNTYEKSAYEYLASSLDSGASLIELDVWPNIITKEWKVSHGNPFGNDNNCVAADSPDDLYTGSRNKNLEHCLDNIRLWLSRHPERGPLTLKLEMKTGFSGNNGLGPQRLDSALRAHLGDAVLRPAELLGQYESLDAAARADNWPSRDSLRGRVIVEVIPGTVEEGNPTDTLWTDVEYARHLRSLHAAGRIGEAQIFPAVHRAQAGDPRQRYDDTGLRSWFVLFDGDASAYVNGIDTGWYNDNHYILVMTDAHNVAPAIDSRTPSAEDASQRVAELATANASVVTSDWVGLPQVLGQVLPRGASANTQPRGSLSSSRQNGETGPTPAPSG</sequence>
<organism evidence="2 3">
    <name type="scientific">Amycolatopsis marina</name>
    <dbReference type="NCBI Taxonomy" id="490629"/>
    <lineage>
        <taxon>Bacteria</taxon>
        <taxon>Bacillati</taxon>
        <taxon>Actinomycetota</taxon>
        <taxon>Actinomycetes</taxon>
        <taxon>Pseudonocardiales</taxon>
        <taxon>Pseudonocardiaceae</taxon>
        <taxon>Amycolatopsis</taxon>
    </lineage>
</organism>
<keyword evidence="3" id="KW-1185">Reference proteome</keyword>
<dbReference type="SUPFAM" id="SSF51695">
    <property type="entry name" value="PLC-like phosphodiesterases"/>
    <property type="match status" value="1"/>
</dbReference>
<dbReference type="InterPro" id="IPR017946">
    <property type="entry name" value="PLC-like_Pdiesterase_TIM-brl"/>
</dbReference>
<feature type="compositionally biased region" description="Polar residues" evidence="1">
    <location>
        <begin position="361"/>
        <end position="379"/>
    </location>
</feature>
<dbReference type="Gene3D" id="3.20.20.190">
    <property type="entry name" value="Phosphatidylinositol (PI) phosphodiesterase"/>
    <property type="match status" value="1"/>
</dbReference>
<accession>A0A1I1CC92</accession>
<name>A0A1I1CC92_9PSEU</name>
<proteinExistence type="predicted"/>